<keyword evidence="9" id="KW-0448">Lipopolysaccharide biosynthesis</keyword>
<evidence type="ECO:0000256" key="12">
    <source>
        <dbReference type="ARBA" id="ARBA00023136"/>
    </source>
</evidence>
<dbReference type="InterPro" id="IPR000390">
    <property type="entry name" value="Small_drug/metabolite_transptr"/>
</dbReference>
<protein>
    <submittedName>
        <fullName evidence="15">Drug/metabolite transporter (DMT)-like permease</fullName>
    </submittedName>
</protein>
<dbReference type="Pfam" id="PF00892">
    <property type="entry name" value="EamA"/>
    <property type="match status" value="2"/>
</dbReference>
<keyword evidence="3" id="KW-0813">Transport</keyword>
<feature type="transmembrane region" description="Helical" evidence="13">
    <location>
        <begin position="58"/>
        <end position="77"/>
    </location>
</feature>
<evidence type="ECO:0000256" key="9">
    <source>
        <dbReference type="ARBA" id="ARBA00022985"/>
    </source>
</evidence>
<gene>
    <name evidence="15" type="ORF">IW245_005660</name>
</gene>
<keyword evidence="12 13" id="KW-0472">Membrane</keyword>
<name>A0A8J7GJT7_9ACTN</name>
<evidence type="ECO:0000256" key="13">
    <source>
        <dbReference type="SAM" id="Phobius"/>
    </source>
</evidence>
<evidence type="ECO:0000256" key="4">
    <source>
        <dbReference type="ARBA" id="ARBA00022475"/>
    </source>
</evidence>
<keyword evidence="7" id="KW-0441">Lipid A biosynthesis</keyword>
<dbReference type="SUPFAM" id="SSF103481">
    <property type="entry name" value="Multidrug resistance efflux transporter EmrE"/>
    <property type="match status" value="2"/>
</dbReference>
<feature type="domain" description="EamA" evidence="14">
    <location>
        <begin position="146"/>
        <end position="280"/>
    </location>
</feature>
<evidence type="ECO:0000313" key="15">
    <source>
        <dbReference type="EMBL" id="MBG6139466.1"/>
    </source>
</evidence>
<reference evidence="15" key="1">
    <citation type="submission" date="2020-11" db="EMBL/GenBank/DDBJ databases">
        <title>Sequencing the genomes of 1000 actinobacteria strains.</title>
        <authorList>
            <person name="Klenk H.-P."/>
        </authorList>
    </citation>
    <scope>NUCLEOTIDE SEQUENCE</scope>
    <source>
        <strain evidence="15">DSM 45356</strain>
    </source>
</reference>
<dbReference type="Gene3D" id="1.10.3730.20">
    <property type="match status" value="2"/>
</dbReference>
<keyword evidence="5" id="KW-0444">Lipid biosynthesis</keyword>
<evidence type="ECO:0000256" key="8">
    <source>
        <dbReference type="ARBA" id="ARBA00022692"/>
    </source>
</evidence>
<evidence type="ECO:0000256" key="10">
    <source>
        <dbReference type="ARBA" id="ARBA00022989"/>
    </source>
</evidence>
<organism evidence="15 16">
    <name type="scientific">Longispora fulva</name>
    <dbReference type="NCBI Taxonomy" id="619741"/>
    <lineage>
        <taxon>Bacteria</taxon>
        <taxon>Bacillati</taxon>
        <taxon>Actinomycetota</taxon>
        <taxon>Actinomycetes</taxon>
        <taxon>Micromonosporales</taxon>
        <taxon>Micromonosporaceae</taxon>
        <taxon>Longispora</taxon>
    </lineage>
</organism>
<keyword evidence="11" id="KW-0443">Lipid metabolism</keyword>
<keyword evidence="10 13" id="KW-1133">Transmembrane helix</keyword>
<comment type="subcellular location">
    <subcellularLocation>
        <location evidence="1">Cell membrane</location>
        <topology evidence="1">Multi-pass membrane protein</topology>
    </subcellularLocation>
</comment>
<evidence type="ECO:0000256" key="1">
    <source>
        <dbReference type="ARBA" id="ARBA00004651"/>
    </source>
</evidence>
<dbReference type="GO" id="GO:0005886">
    <property type="term" value="C:plasma membrane"/>
    <property type="evidence" value="ECO:0007669"/>
    <property type="project" value="UniProtKB-SubCell"/>
</dbReference>
<feature type="transmembrane region" description="Helical" evidence="13">
    <location>
        <begin position="116"/>
        <end position="135"/>
    </location>
</feature>
<keyword evidence="16" id="KW-1185">Reference proteome</keyword>
<feature type="transmembrane region" description="Helical" evidence="13">
    <location>
        <begin position="32"/>
        <end position="51"/>
    </location>
</feature>
<dbReference type="GO" id="GO:0022857">
    <property type="term" value="F:transmembrane transporter activity"/>
    <property type="evidence" value="ECO:0007669"/>
    <property type="project" value="InterPro"/>
</dbReference>
<comment type="caution">
    <text evidence="15">The sequence shown here is derived from an EMBL/GenBank/DDBJ whole genome shotgun (WGS) entry which is preliminary data.</text>
</comment>
<dbReference type="Proteomes" id="UP000622552">
    <property type="component" value="Unassembled WGS sequence"/>
</dbReference>
<dbReference type="PANTHER" id="PTHR30561:SF1">
    <property type="entry name" value="MULTIDRUG TRANSPORTER EMRE"/>
    <property type="match status" value="1"/>
</dbReference>
<feature type="transmembrane region" description="Helical" evidence="13">
    <location>
        <begin position="147"/>
        <end position="164"/>
    </location>
</feature>
<comment type="similarity">
    <text evidence="2">Belongs to the EamA transporter family.</text>
</comment>
<dbReference type="InterPro" id="IPR037185">
    <property type="entry name" value="EmrE-like"/>
</dbReference>
<feature type="transmembrane region" description="Helical" evidence="13">
    <location>
        <begin position="265"/>
        <end position="282"/>
    </location>
</feature>
<dbReference type="EMBL" id="JADOUF010000001">
    <property type="protein sequence ID" value="MBG6139466.1"/>
    <property type="molecule type" value="Genomic_DNA"/>
</dbReference>
<dbReference type="RefSeq" id="WP_197006119.1">
    <property type="nucleotide sequence ID" value="NZ_BONS01000008.1"/>
</dbReference>
<dbReference type="GO" id="GO:0009103">
    <property type="term" value="P:lipopolysaccharide biosynthetic process"/>
    <property type="evidence" value="ECO:0007669"/>
    <property type="project" value="UniProtKB-KW"/>
</dbReference>
<sequence>MPPAAIALVVAAAFCHAGWNLAAKRAGDGGPALLWMSTVVSSVLYAPALFFVRPSFTWAAIGVILCSAVMHLGYFVLLQRGYRVGDLSVVYPLARGTGPLLSVGVAVLVLGERPGWLALAGGLTVVVGILIVSGGPGTGDRHRRRTGLAYGLVVGVFIAGYTVFDAHAVGPLAIAPLFYEWGSNVCRLVFLTPYAVRNPDRVRDVWRRYRKEVFVIAGLSPLAYILVLFAYRMAPVSLVAPARELSIVVGSVFGWLLLREPNPLRRLLGAAVVLGGVIALAAG</sequence>
<evidence type="ECO:0000256" key="6">
    <source>
        <dbReference type="ARBA" id="ARBA00022519"/>
    </source>
</evidence>
<feature type="transmembrane region" description="Helical" evidence="13">
    <location>
        <begin position="213"/>
        <end position="234"/>
    </location>
</feature>
<dbReference type="InterPro" id="IPR000620">
    <property type="entry name" value="EamA_dom"/>
</dbReference>
<feature type="transmembrane region" description="Helical" evidence="13">
    <location>
        <begin position="89"/>
        <end position="109"/>
    </location>
</feature>
<evidence type="ECO:0000256" key="3">
    <source>
        <dbReference type="ARBA" id="ARBA00022448"/>
    </source>
</evidence>
<dbReference type="AlphaFoldDB" id="A0A8J7GJT7"/>
<proteinExistence type="inferred from homology"/>
<evidence type="ECO:0000256" key="7">
    <source>
        <dbReference type="ARBA" id="ARBA00022556"/>
    </source>
</evidence>
<evidence type="ECO:0000256" key="11">
    <source>
        <dbReference type="ARBA" id="ARBA00023098"/>
    </source>
</evidence>
<evidence type="ECO:0000256" key="5">
    <source>
        <dbReference type="ARBA" id="ARBA00022516"/>
    </source>
</evidence>
<keyword evidence="8 13" id="KW-0812">Transmembrane</keyword>
<keyword evidence="4" id="KW-1003">Cell membrane</keyword>
<dbReference type="PANTHER" id="PTHR30561">
    <property type="entry name" value="SMR FAMILY PROTON-DEPENDENT DRUG EFFLUX TRANSPORTER SUGE"/>
    <property type="match status" value="1"/>
</dbReference>
<keyword evidence="6" id="KW-0997">Cell inner membrane</keyword>
<accession>A0A8J7GJT7</accession>
<feature type="transmembrane region" description="Helical" evidence="13">
    <location>
        <begin position="240"/>
        <end position="258"/>
    </location>
</feature>
<feature type="domain" description="EamA" evidence="14">
    <location>
        <begin position="5"/>
        <end position="133"/>
    </location>
</feature>
<evidence type="ECO:0000259" key="14">
    <source>
        <dbReference type="Pfam" id="PF00892"/>
    </source>
</evidence>
<evidence type="ECO:0000256" key="2">
    <source>
        <dbReference type="ARBA" id="ARBA00007362"/>
    </source>
</evidence>
<evidence type="ECO:0000313" key="16">
    <source>
        <dbReference type="Proteomes" id="UP000622552"/>
    </source>
</evidence>